<dbReference type="Pfam" id="PF00954">
    <property type="entry name" value="S_locus_glycop"/>
    <property type="match status" value="2"/>
</dbReference>
<dbReference type="InterPro" id="IPR003609">
    <property type="entry name" value="Pan_app"/>
</dbReference>
<dbReference type="InterPro" id="IPR000858">
    <property type="entry name" value="S_locus_glycoprot_dom"/>
</dbReference>
<evidence type="ECO:0000256" key="7">
    <source>
        <dbReference type="SAM" id="SignalP"/>
    </source>
</evidence>
<dbReference type="InterPro" id="IPR001245">
    <property type="entry name" value="Ser-Thr/Tyr_kinase_cat_dom"/>
</dbReference>
<dbReference type="EMBL" id="JAMYWD010000003">
    <property type="protein sequence ID" value="KAJ4977151.1"/>
    <property type="molecule type" value="Genomic_DNA"/>
</dbReference>
<evidence type="ECO:0000256" key="5">
    <source>
        <dbReference type="ARBA" id="ARBA00048679"/>
    </source>
</evidence>
<feature type="domain" description="EGF-like" evidence="8">
    <location>
        <begin position="281"/>
        <end position="317"/>
    </location>
</feature>
<dbReference type="GO" id="GO:0004674">
    <property type="term" value="F:protein serine/threonine kinase activity"/>
    <property type="evidence" value="ECO:0007669"/>
    <property type="project" value="UniProtKB-EC"/>
</dbReference>
<keyword evidence="6" id="KW-0245">EGF-like domain</keyword>
<dbReference type="AlphaFoldDB" id="A0A9Q0KVR3"/>
<dbReference type="PANTHER" id="PTHR32444:SF63">
    <property type="entry name" value="G-TYPE LECTIN S-RECEPTOR-LIKE SERINE_THREONINE-PROTEIN KINASE RKS1"/>
    <property type="match status" value="1"/>
</dbReference>
<sequence>MFPHTSLCFLLFHLFTSTVTPTPSPSDTLNPTESIADGQILVSTGSNFALGFFSPGNSSYRYAGIWFHKVPEITAVWVANRDNPITDSSGVISLTLDGNLIVSSNGDPLWSTNVSISSNTTILKLLNSGNLVLYGTMNKVLWQSFDHPTHMTLPGMKLGYNKKNGLDRVLISWRSKNDPGRGIYSYKFDRRGLPQLFLYKGSAQFWRTGPWNGQKLAGVPMMTQSYLYSYNFVNDADELYTMYEIYNSSIFSPLLLDDSGAIQRMTWVEESRRWSTFYSSPIDRCDFYEHCGPNGICRSGVTTECACLPGFEPKFPSDWYLTEWSNGCVRKRRGCGKGDGFLKVVGVKIPDTAVALVDNNLSVKECEQNCLNNCSCTAYAPADITGEGSGCLAWYGDLIDIRYFTDGGQDLYLRLDAKELGIIEKRKQRPWLGGFLFDLTTGYKNFSGTSELENHGTTNHELPFIEPAVVAVATDNFSPNNKLGEGGFGAVYKVASLPMHHYQLLCSTRGINLAQSLSRPDPDRVRPELSGYMSPEYAMQGLFSVKSDVFSFGVLLLEIITGKKNNEFFDEDPSINLIGHVWELWKEERVLEIVDSSLGDSYPAQEISRCIHVGLLCVQESAADRPTMSTVIFMLGNETKMPSPNEPTLIIKRTLEGQDSSTIDTGPCSINEVTITAKPGSIQQQQHKYNPVAKLRPSDTHVASHHETRDERVLTSWKSKDDPGHVIYSFKIDPPGSPQMFLYNGSDGLWRAGPWNGRRWSGVVMSNVISYDFVNPTDELYAIYDVYNSSVSGISSTVLLDDSGAIQQMTIERNRGWSMFYLAPNITCDYYGHCGAYGSCKFVTQITRPSVHVCRVSNSSLQQNDRMVGVLGGEVLGVAQEMGS</sequence>
<comment type="caution">
    <text evidence="11">The sequence shown here is derived from an EMBL/GenBank/DDBJ whole genome shotgun (WGS) entry which is preliminary data.</text>
</comment>
<dbReference type="Pfam" id="PF08276">
    <property type="entry name" value="PAN_2"/>
    <property type="match status" value="1"/>
</dbReference>
<keyword evidence="12" id="KW-1185">Reference proteome</keyword>
<evidence type="ECO:0000259" key="8">
    <source>
        <dbReference type="PROSITE" id="PS50026"/>
    </source>
</evidence>
<protein>
    <recommendedName>
        <fullName evidence="1">non-specific serine/threonine protein kinase</fullName>
        <ecNumber evidence="1">2.7.11.1</ecNumber>
    </recommendedName>
</protein>
<dbReference type="PROSITE" id="PS50948">
    <property type="entry name" value="PAN"/>
    <property type="match status" value="1"/>
</dbReference>
<dbReference type="Gene3D" id="2.90.10.10">
    <property type="entry name" value="Bulb-type lectin domain"/>
    <property type="match status" value="1"/>
</dbReference>
<feature type="domain" description="Apple" evidence="10">
    <location>
        <begin position="335"/>
        <end position="416"/>
    </location>
</feature>
<dbReference type="FunFam" id="1.10.510.10:FF:001722">
    <property type="entry name" value="G-type lectin S-receptor-like serine/threonine-protein kinase B120"/>
    <property type="match status" value="1"/>
</dbReference>
<dbReference type="OrthoDB" id="1933550at2759"/>
<dbReference type="SUPFAM" id="SSF56112">
    <property type="entry name" value="Protein kinase-like (PK-like)"/>
    <property type="match status" value="1"/>
</dbReference>
<dbReference type="Pfam" id="PF01453">
    <property type="entry name" value="B_lectin"/>
    <property type="match status" value="1"/>
</dbReference>
<reference evidence="11" key="1">
    <citation type="journal article" date="2023" name="Plant J.">
        <title>The genome of the king protea, Protea cynaroides.</title>
        <authorList>
            <person name="Chang J."/>
            <person name="Duong T.A."/>
            <person name="Schoeman C."/>
            <person name="Ma X."/>
            <person name="Roodt D."/>
            <person name="Barker N."/>
            <person name="Li Z."/>
            <person name="Van de Peer Y."/>
            <person name="Mizrachi E."/>
        </authorList>
    </citation>
    <scope>NUCLEOTIDE SEQUENCE</scope>
    <source>
        <tissue evidence="11">Young leaves</tissue>
    </source>
</reference>
<evidence type="ECO:0000313" key="11">
    <source>
        <dbReference type="EMBL" id="KAJ4977151.1"/>
    </source>
</evidence>
<dbReference type="PROSITE" id="PS50927">
    <property type="entry name" value="BULB_LECTIN"/>
    <property type="match status" value="1"/>
</dbReference>
<dbReference type="SMART" id="SM00108">
    <property type="entry name" value="B_lectin"/>
    <property type="match status" value="1"/>
</dbReference>
<proteinExistence type="predicted"/>
<dbReference type="Proteomes" id="UP001141806">
    <property type="component" value="Unassembled WGS sequence"/>
</dbReference>
<comment type="caution">
    <text evidence="6">Lacks conserved residue(s) required for the propagation of feature annotation.</text>
</comment>
<dbReference type="GO" id="GO:0048544">
    <property type="term" value="P:recognition of pollen"/>
    <property type="evidence" value="ECO:0007669"/>
    <property type="project" value="InterPro"/>
</dbReference>
<dbReference type="Gene3D" id="3.30.200.20">
    <property type="entry name" value="Phosphorylase Kinase, domain 1"/>
    <property type="match status" value="1"/>
</dbReference>
<dbReference type="PANTHER" id="PTHR32444">
    <property type="entry name" value="BULB-TYPE LECTIN DOMAIN-CONTAINING PROTEIN"/>
    <property type="match status" value="1"/>
</dbReference>
<evidence type="ECO:0000259" key="10">
    <source>
        <dbReference type="PROSITE" id="PS50948"/>
    </source>
</evidence>
<dbReference type="SMART" id="SM00473">
    <property type="entry name" value="PAN_AP"/>
    <property type="match status" value="1"/>
</dbReference>
<evidence type="ECO:0000259" key="9">
    <source>
        <dbReference type="PROSITE" id="PS50927"/>
    </source>
</evidence>
<comment type="catalytic activity">
    <reaction evidence="4">
        <text>L-threonyl-[protein] + ATP = O-phospho-L-threonyl-[protein] + ADP + H(+)</text>
        <dbReference type="Rhea" id="RHEA:46608"/>
        <dbReference type="Rhea" id="RHEA-COMP:11060"/>
        <dbReference type="Rhea" id="RHEA-COMP:11605"/>
        <dbReference type="ChEBI" id="CHEBI:15378"/>
        <dbReference type="ChEBI" id="CHEBI:30013"/>
        <dbReference type="ChEBI" id="CHEBI:30616"/>
        <dbReference type="ChEBI" id="CHEBI:61977"/>
        <dbReference type="ChEBI" id="CHEBI:456216"/>
        <dbReference type="EC" id="2.7.11.1"/>
    </reaction>
</comment>
<feature type="chain" id="PRO_5040314715" description="non-specific serine/threonine protein kinase" evidence="7">
    <location>
        <begin position="22"/>
        <end position="884"/>
    </location>
</feature>
<feature type="signal peptide" evidence="7">
    <location>
        <begin position="1"/>
        <end position="21"/>
    </location>
</feature>
<organism evidence="11 12">
    <name type="scientific">Protea cynaroides</name>
    <dbReference type="NCBI Taxonomy" id="273540"/>
    <lineage>
        <taxon>Eukaryota</taxon>
        <taxon>Viridiplantae</taxon>
        <taxon>Streptophyta</taxon>
        <taxon>Embryophyta</taxon>
        <taxon>Tracheophyta</taxon>
        <taxon>Spermatophyta</taxon>
        <taxon>Magnoliopsida</taxon>
        <taxon>Proteales</taxon>
        <taxon>Proteaceae</taxon>
        <taxon>Protea</taxon>
    </lineage>
</organism>
<feature type="domain" description="Bulb-type lectin" evidence="9">
    <location>
        <begin position="26"/>
        <end position="146"/>
    </location>
</feature>
<evidence type="ECO:0000256" key="1">
    <source>
        <dbReference type="ARBA" id="ARBA00012513"/>
    </source>
</evidence>
<evidence type="ECO:0000256" key="2">
    <source>
        <dbReference type="ARBA" id="ARBA00022729"/>
    </source>
</evidence>
<dbReference type="InterPro" id="IPR000742">
    <property type="entry name" value="EGF"/>
</dbReference>
<accession>A0A9Q0KVR3</accession>
<evidence type="ECO:0000256" key="4">
    <source>
        <dbReference type="ARBA" id="ARBA00047899"/>
    </source>
</evidence>
<dbReference type="Gene3D" id="3.50.4.10">
    <property type="entry name" value="Hepatocyte Growth Factor"/>
    <property type="match status" value="1"/>
</dbReference>
<dbReference type="FunFam" id="2.90.10.10:FF:000005">
    <property type="entry name" value="G-type lectin S-receptor-like serine/threonine-protein kinase"/>
    <property type="match status" value="1"/>
</dbReference>
<keyword evidence="2 7" id="KW-0732">Signal</keyword>
<dbReference type="Pfam" id="PF07714">
    <property type="entry name" value="PK_Tyr_Ser-Thr"/>
    <property type="match status" value="1"/>
</dbReference>
<dbReference type="InterPro" id="IPR036426">
    <property type="entry name" value="Bulb-type_lectin_dom_sf"/>
</dbReference>
<dbReference type="CDD" id="cd01098">
    <property type="entry name" value="PAN_AP_plant"/>
    <property type="match status" value="1"/>
</dbReference>
<dbReference type="Gene3D" id="1.10.510.10">
    <property type="entry name" value="Transferase(Phosphotransferase) domain 1"/>
    <property type="match status" value="1"/>
</dbReference>
<dbReference type="InterPro" id="IPR001480">
    <property type="entry name" value="Bulb-type_lectin_dom"/>
</dbReference>
<keyword evidence="3" id="KW-1015">Disulfide bond</keyword>
<dbReference type="SUPFAM" id="SSF51110">
    <property type="entry name" value="alpha-D-mannose-specific plant lectins"/>
    <property type="match status" value="1"/>
</dbReference>
<name>A0A9Q0KVR3_9MAGN</name>
<evidence type="ECO:0000256" key="3">
    <source>
        <dbReference type="ARBA" id="ARBA00023157"/>
    </source>
</evidence>
<dbReference type="InterPro" id="IPR011009">
    <property type="entry name" value="Kinase-like_dom_sf"/>
</dbReference>
<dbReference type="CDD" id="cd00054">
    <property type="entry name" value="EGF_CA"/>
    <property type="match status" value="1"/>
</dbReference>
<evidence type="ECO:0000313" key="12">
    <source>
        <dbReference type="Proteomes" id="UP001141806"/>
    </source>
</evidence>
<comment type="catalytic activity">
    <reaction evidence="5">
        <text>L-seryl-[protein] + ATP = O-phospho-L-seryl-[protein] + ADP + H(+)</text>
        <dbReference type="Rhea" id="RHEA:17989"/>
        <dbReference type="Rhea" id="RHEA-COMP:9863"/>
        <dbReference type="Rhea" id="RHEA-COMP:11604"/>
        <dbReference type="ChEBI" id="CHEBI:15378"/>
        <dbReference type="ChEBI" id="CHEBI:29999"/>
        <dbReference type="ChEBI" id="CHEBI:30616"/>
        <dbReference type="ChEBI" id="CHEBI:83421"/>
        <dbReference type="ChEBI" id="CHEBI:456216"/>
        <dbReference type="EC" id="2.7.11.1"/>
    </reaction>
</comment>
<dbReference type="EC" id="2.7.11.1" evidence="1"/>
<gene>
    <name evidence="11" type="ORF">NE237_002257</name>
</gene>
<dbReference type="CDD" id="cd00028">
    <property type="entry name" value="B_lectin"/>
    <property type="match status" value="1"/>
</dbReference>
<dbReference type="PROSITE" id="PS50026">
    <property type="entry name" value="EGF_3"/>
    <property type="match status" value="1"/>
</dbReference>
<evidence type="ECO:0000256" key="6">
    <source>
        <dbReference type="PROSITE-ProRule" id="PRU00076"/>
    </source>
</evidence>